<evidence type="ECO:0000256" key="3">
    <source>
        <dbReference type="ARBA" id="ARBA00023002"/>
    </source>
</evidence>
<dbReference type="AlphaFoldDB" id="A0A1Q2LGA7"/>
<proteinExistence type="inferred from homology"/>
<evidence type="ECO:0000313" key="6">
    <source>
        <dbReference type="Proteomes" id="UP000188298"/>
    </source>
</evidence>
<protein>
    <recommendedName>
        <fullName evidence="4">NADP-dependent oxidoreductase domain-containing protein</fullName>
    </recommendedName>
</protein>
<evidence type="ECO:0000256" key="2">
    <source>
        <dbReference type="ARBA" id="ARBA00022857"/>
    </source>
</evidence>
<dbReference type="EMBL" id="CP019645">
    <property type="protein sequence ID" value="AQQ59395.1"/>
    <property type="molecule type" value="Genomic_DNA"/>
</dbReference>
<name>A0A1Q2LGA7_9HELI</name>
<dbReference type="InterPro" id="IPR020471">
    <property type="entry name" value="AKR"/>
</dbReference>
<dbReference type="Pfam" id="PF00248">
    <property type="entry name" value="Aldo_ket_red"/>
    <property type="match status" value="1"/>
</dbReference>
<dbReference type="InterPro" id="IPR023210">
    <property type="entry name" value="NADP_OxRdtase_dom"/>
</dbReference>
<comment type="similarity">
    <text evidence="1">Belongs to the aldo/keto reductase family.</text>
</comment>
<dbReference type="PANTHER" id="PTHR43827:SF3">
    <property type="entry name" value="NADP-DEPENDENT OXIDOREDUCTASE DOMAIN-CONTAINING PROTEIN"/>
    <property type="match status" value="1"/>
</dbReference>
<keyword evidence="2" id="KW-0521">NADP</keyword>
<dbReference type="SUPFAM" id="SSF51430">
    <property type="entry name" value="NAD(P)-linked oxidoreductase"/>
    <property type="match status" value="1"/>
</dbReference>
<keyword evidence="3" id="KW-0560">Oxidoreductase</keyword>
<dbReference type="GO" id="GO:1990002">
    <property type="term" value="F:methylglyoxal reductase (NADPH) (acetol producing) activity"/>
    <property type="evidence" value="ECO:0007669"/>
    <property type="project" value="TreeGrafter"/>
</dbReference>
<dbReference type="RefSeq" id="WP_077388440.1">
    <property type="nucleotide sequence ID" value="NZ_CP019645.1"/>
</dbReference>
<sequence length="74" mass="8446">MQYITLNNGVKIPSIGLGTYGLCGQKSIEIIQNALHIGYRLFDTAQMYENEKEVLLPFFISNISLKILYFSRSK</sequence>
<dbReference type="KEGG" id="hbl:XJ32_04030"/>
<evidence type="ECO:0000259" key="4">
    <source>
        <dbReference type="Pfam" id="PF00248"/>
    </source>
</evidence>
<gene>
    <name evidence="5" type="ORF">XJ32_04030</name>
</gene>
<accession>A0A1Q2LGA7</accession>
<dbReference type="InterPro" id="IPR036812">
    <property type="entry name" value="NAD(P)_OxRdtase_dom_sf"/>
</dbReference>
<organism evidence="5 6">
    <name type="scientific">Helicobacter bilis</name>
    <dbReference type="NCBI Taxonomy" id="37372"/>
    <lineage>
        <taxon>Bacteria</taxon>
        <taxon>Pseudomonadati</taxon>
        <taxon>Campylobacterota</taxon>
        <taxon>Epsilonproteobacteria</taxon>
        <taxon>Campylobacterales</taxon>
        <taxon>Helicobacteraceae</taxon>
        <taxon>Helicobacter</taxon>
    </lineage>
</organism>
<dbReference type="GO" id="GO:0051596">
    <property type="term" value="P:methylglyoxal catabolic process"/>
    <property type="evidence" value="ECO:0007669"/>
    <property type="project" value="TreeGrafter"/>
</dbReference>
<reference evidence="5 6" key="1">
    <citation type="submission" date="2017-02" db="EMBL/GenBank/DDBJ databases">
        <title>Whole genome sequencing of Helicobacter bilis strain AAQJH.</title>
        <authorList>
            <person name="Conlan S."/>
            <person name="Thomas P.J."/>
            <person name="Mullikin J."/>
            <person name="Palmore T.N."/>
            <person name="Frank K.M."/>
            <person name="Segre J.A."/>
        </authorList>
    </citation>
    <scope>NUCLEOTIDE SEQUENCE [LARGE SCALE GENOMIC DNA]</scope>
    <source>
        <strain evidence="5 6">AAQJH</strain>
    </source>
</reference>
<dbReference type="Proteomes" id="UP000188298">
    <property type="component" value="Chromosome"/>
</dbReference>
<dbReference type="PANTHER" id="PTHR43827">
    <property type="entry name" value="2,5-DIKETO-D-GLUCONIC ACID REDUCTASE"/>
    <property type="match status" value="1"/>
</dbReference>
<feature type="domain" description="NADP-dependent oxidoreductase" evidence="4">
    <location>
        <begin position="15"/>
        <end position="53"/>
    </location>
</feature>
<evidence type="ECO:0000313" key="5">
    <source>
        <dbReference type="EMBL" id="AQQ59395.1"/>
    </source>
</evidence>
<evidence type="ECO:0000256" key="1">
    <source>
        <dbReference type="ARBA" id="ARBA00007905"/>
    </source>
</evidence>
<dbReference type="Gene3D" id="3.20.20.100">
    <property type="entry name" value="NADP-dependent oxidoreductase domain"/>
    <property type="match status" value="1"/>
</dbReference>